<feature type="transmembrane region" description="Helical" evidence="2">
    <location>
        <begin position="487"/>
        <end position="507"/>
    </location>
</feature>
<feature type="transmembrane region" description="Helical" evidence="2">
    <location>
        <begin position="528"/>
        <end position="548"/>
    </location>
</feature>
<feature type="transmembrane region" description="Helical" evidence="2">
    <location>
        <begin position="462"/>
        <end position="481"/>
    </location>
</feature>
<reference evidence="3 4" key="1">
    <citation type="submission" date="2020-08" db="EMBL/GenBank/DDBJ databases">
        <authorList>
            <person name="Koutsovoulos G."/>
            <person name="Danchin GJ E."/>
        </authorList>
    </citation>
    <scope>NUCLEOTIDE SEQUENCE [LARGE SCALE GENOMIC DNA]</scope>
</reference>
<dbReference type="GO" id="GO:0030659">
    <property type="term" value="C:cytoplasmic vesicle membrane"/>
    <property type="evidence" value="ECO:0007669"/>
    <property type="project" value="TreeGrafter"/>
</dbReference>
<evidence type="ECO:0000256" key="1">
    <source>
        <dbReference type="SAM" id="MobiDB-lite"/>
    </source>
</evidence>
<feature type="transmembrane region" description="Helical" evidence="2">
    <location>
        <begin position="959"/>
        <end position="980"/>
    </location>
</feature>
<feature type="region of interest" description="Disordered" evidence="1">
    <location>
        <begin position="1240"/>
        <end position="1264"/>
    </location>
</feature>
<keyword evidence="2" id="KW-1133">Transmembrane helix</keyword>
<dbReference type="Proteomes" id="UP000580250">
    <property type="component" value="Unassembled WGS sequence"/>
</dbReference>
<protein>
    <submittedName>
        <fullName evidence="3">Uncharacterized protein</fullName>
    </submittedName>
</protein>
<keyword evidence="2" id="KW-0812">Transmembrane</keyword>
<accession>A0A6V7VD67</accession>
<dbReference type="PANTHER" id="PTHR10796">
    <property type="entry name" value="PATCHED-RELATED"/>
    <property type="match status" value="1"/>
</dbReference>
<feature type="compositionally biased region" description="Low complexity" evidence="1">
    <location>
        <begin position="29"/>
        <end position="43"/>
    </location>
</feature>
<dbReference type="EMBL" id="CAJEWN010000208">
    <property type="protein sequence ID" value="CAD2172935.1"/>
    <property type="molecule type" value="Genomic_DNA"/>
</dbReference>
<dbReference type="GO" id="GO:0006897">
    <property type="term" value="P:endocytosis"/>
    <property type="evidence" value="ECO:0007669"/>
    <property type="project" value="TreeGrafter"/>
</dbReference>
<dbReference type="GO" id="GO:0018996">
    <property type="term" value="P:molting cycle, collagen and cuticulin-based cuticle"/>
    <property type="evidence" value="ECO:0007669"/>
    <property type="project" value="TreeGrafter"/>
</dbReference>
<feature type="transmembrane region" description="Helical" evidence="2">
    <location>
        <begin position="1000"/>
        <end position="1026"/>
    </location>
</feature>
<name>A0A6V7VD67_MELEN</name>
<evidence type="ECO:0000313" key="4">
    <source>
        <dbReference type="Proteomes" id="UP000580250"/>
    </source>
</evidence>
<dbReference type="PANTHER" id="PTHR10796:SF187">
    <property type="entry name" value="SSD DOMAIN-CONTAINING PROTEIN"/>
    <property type="match status" value="1"/>
</dbReference>
<feature type="compositionally biased region" description="Polar residues" evidence="1">
    <location>
        <begin position="1155"/>
        <end position="1175"/>
    </location>
</feature>
<organism evidence="3 4">
    <name type="scientific">Meloidogyne enterolobii</name>
    <name type="common">Root-knot nematode worm</name>
    <name type="synonym">Meloidogyne mayaguensis</name>
    <dbReference type="NCBI Taxonomy" id="390850"/>
    <lineage>
        <taxon>Eukaryota</taxon>
        <taxon>Metazoa</taxon>
        <taxon>Ecdysozoa</taxon>
        <taxon>Nematoda</taxon>
        <taxon>Chromadorea</taxon>
        <taxon>Rhabditida</taxon>
        <taxon>Tylenchina</taxon>
        <taxon>Tylenchomorpha</taxon>
        <taxon>Tylenchoidea</taxon>
        <taxon>Meloidogynidae</taxon>
        <taxon>Meloidogyninae</taxon>
        <taxon>Meloidogyne</taxon>
    </lineage>
</organism>
<feature type="region of interest" description="Disordered" evidence="1">
    <location>
        <begin position="23"/>
        <end position="49"/>
    </location>
</feature>
<feature type="region of interest" description="Disordered" evidence="1">
    <location>
        <begin position="1280"/>
        <end position="1299"/>
    </location>
</feature>
<feature type="transmembrane region" description="Helical" evidence="2">
    <location>
        <begin position="560"/>
        <end position="583"/>
    </location>
</feature>
<keyword evidence="2" id="KW-0472">Membrane</keyword>
<sequence length="1318" mass="150794">MATPSVTPKPERRNRIIRQSVYQEENLNQPKLQQTKQQQQQSPHKPDSIEKHTTISQLVLSNTQQQQNPNINYINTTQSATYHQICLPSDSIIGNNNYEFGGEGGGWEGTQQPNLNETFIENKGNTTKRFPLIYRVQMLKGFEVLCKRLLFHLVKASAGSPKCFIALPFALVGLSLLLCSFSSSWPSSFFPFYDIFHFGTDHEECVKTFFMSTNCQFGQKSFLFDTIRDHNNFPSENPLFDAPQHSPHNEFTILLTTTKTNIKGGRGSILTPNGTLIQAYTQLFNQIQDSTIQHHKQVYKWWDLCRQCHLDQALDNWIKGSLSQEGNLTEISNFSSMEEKSRKTLLPDIFGDVELNSFQHVHSLIMRIKLKRHLKPQLVDTFERHLRRIISNFSRQNSLTSSQEEEKPVGIHFWSAQQLAAEIENSLRQTHVKVLICWVALCGILAIVQIRSSTYESRPMVGVQQALTLLLASICAYAVHLTSSERFNSLLFALPFTLASIGSLTFAGVDSAFERYSGIAMHPTEKMFICLLCLRLFVFIQVYFYVRFTIRFFLCFSNLFLVYFICLFLFVLLFLPIYVFVVFQAFLFIWDGCALVLLPLLWLILLCFFSSLLVQSIFLLQSLLSLAAGFSSLLLFSLTFLLVCWLGTARRMAAGLKWFQICRTGDQSFNEKQFFDYDAYTCARLHEKLADLRPCFGRRFGHLVCGQNFRMLSFGLFCILCIGAIIGGITTNKNNNSIVKLEASHFLLPKSQSQLFIENFHLSFPKYEDFIEINFDGPLDYEERKEQIFALLNWPIEIGLANKAVSWLIEFEKFKKTVAYRVDEESSVSLLTHVFLRDERYNKFLADLHVSQGQIHKSRMYLKLTSKGRQQSEFLIRSILEKAKRASFSISLHVPFSFSITHDIQVIPKMFTSILWLCTLSAILSALQPSLAICLFVSNLFLSASVNTCFYLFNIPLNVVTLGILAVFGLPLNSACILHFSHHFFNSGPLQQNNYLRIQYAFQCSLWPICLATFIGPLTFCFELIFGTYPPIVFNVFQILTICSLLIFIQIFVFLPSLLPMFSDLFHDMFTIASQLCDENANAEMTVDPMSENVYFVRRQQPICPTSSFNRWQAAMGYGSANKLVHPPAYKPPPLEYYPFKPQQNNNFILHSRQTSRFSQQDQNINSPRINSSCGGRSIHTDPKERSAPPPPIYSPPNMRKDNIMINGCCCSKTDSGHNSFSESLESHVDLRIRHLPTQQQKQPNNGINRTVENNNNNKTNNLRTNNFQIKYPSKFVAEEEQIYEEPDSPLPESKNNKSSEINICAGAVARAKTRLTH</sequence>
<evidence type="ECO:0000313" key="3">
    <source>
        <dbReference type="EMBL" id="CAD2172935.1"/>
    </source>
</evidence>
<comment type="caution">
    <text evidence="3">The sequence shown here is derived from an EMBL/GenBank/DDBJ whole genome shotgun (WGS) entry which is preliminary data.</text>
</comment>
<dbReference type="OrthoDB" id="5854469at2759"/>
<feature type="transmembrane region" description="Helical" evidence="2">
    <location>
        <begin position="709"/>
        <end position="729"/>
    </location>
</feature>
<feature type="transmembrane region" description="Helical" evidence="2">
    <location>
        <begin position="624"/>
        <end position="647"/>
    </location>
</feature>
<feature type="transmembrane region" description="Helical" evidence="2">
    <location>
        <begin position="595"/>
        <end position="618"/>
    </location>
</feature>
<feature type="transmembrane region" description="Helical" evidence="2">
    <location>
        <begin position="1032"/>
        <end position="1055"/>
    </location>
</feature>
<proteinExistence type="predicted"/>
<feature type="region of interest" description="Disordered" evidence="1">
    <location>
        <begin position="1155"/>
        <end position="1198"/>
    </location>
</feature>
<gene>
    <name evidence="3" type="ORF">MENT_LOCUS24510</name>
</gene>
<evidence type="ECO:0000256" key="2">
    <source>
        <dbReference type="SAM" id="Phobius"/>
    </source>
</evidence>
<dbReference type="InterPro" id="IPR051697">
    <property type="entry name" value="Patched_domain-protein"/>
</dbReference>
<dbReference type="GO" id="GO:0005886">
    <property type="term" value="C:plasma membrane"/>
    <property type="evidence" value="ECO:0007669"/>
    <property type="project" value="TreeGrafter"/>
</dbReference>
<feature type="compositionally biased region" description="Low complexity" evidence="1">
    <location>
        <begin position="1245"/>
        <end position="1264"/>
    </location>
</feature>
<feature type="transmembrane region" description="Helical" evidence="2">
    <location>
        <begin position="432"/>
        <end position="450"/>
    </location>
</feature>